<evidence type="ECO:0000259" key="7">
    <source>
        <dbReference type="Pfam" id="PF07980"/>
    </source>
</evidence>
<evidence type="ECO:0000256" key="2">
    <source>
        <dbReference type="ARBA" id="ARBA00006275"/>
    </source>
</evidence>
<comment type="subcellular location">
    <subcellularLocation>
        <location evidence="1">Cell outer membrane</location>
    </subcellularLocation>
</comment>
<dbReference type="Pfam" id="PF07980">
    <property type="entry name" value="SusD_RagB"/>
    <property type="match status" value="1"/>
</dbReference>
<dbReference type="Gene3D" id="1.25.40.390">
    <property type="match status" value="1"/>
</dbReference>
<evidence type="ECO:0000259" key="8">
    <source>
        <dbReference type="Pfam" id="PF14322"/>
    </source>
</evidence>
<gene>
    <name evidence="9" type="ORF">BXY57_1260</name>
</gene>
<organism evidence="9 10">
    <name type="scientific">Thermoflavifilum aggregans</name>
    <dbReference type="NCBI Taxonomy" id="454188"/>
    <lineage>
        <taxon>Bacteria</taxon>
        <taxon>Pseudomonadati</taxon>
        <taxon>Bacteroidota</taxon>
        <taxon>Chitinophagia</taxon>
        <taxon>Chitinophagales</taxon>
        <taxon>Chitinophagaceae</taxon>
        <taxon>Thermoflavifilum</taxon>
    </lineage>
</organism>
<feature type="signal peptide" evidence="6">
    <location>
        <begin position="1"/>
        <end position="19"/>
    </location>
</feature>
<name>A0A2M9CV56_9BACT</name>
<evidence type="ECO:0000313" key="9">
    <source>
        <dbReference type="EMBL" id="PJJ75678.1"/>
    </source>
</evidence>
<sequence length="532" mass="60071">MKRLIIYVLVPCSIFLMNACSKSFLDEHLVSTYAPQNTLKDSLGFDAAIVGLMNLVRTQYTYAGDQGLICTMYIGTDECEMTTPAAATTAMFPYVQYNTMNSQDGAASYYWSWAYRVINNANQIIQAIEDPGLTGVTQTDKNRIDGEARFYRAYAYEFLNTLWGDVPLVDKPVTTARTDFTRTPTDSIIQFIIQDLKFAEANLPDPDFWISIHQEDRMNKYAAMQLLAEVYLRANQPALAKQECLNIINSGKFALITQRYGVKKNQPGDPFSDMFVMGNERRSQGNTEAIWVIEEEHNVPGGSTGSDQHRRVWVTAYYNIPGMVICDSLGGRGIGRMRLTNYALYGIFDTGDMRNSPYNIRRALYYNDPSSPKFGQRVILTGTDTMQKSAPYLTKWNSFYPDDIFGYSTDKDLIMMRLGETYLLLAEAQFKLGDLAGAANSINVLRQRAHTSLIQPADVTLDFILDERLRELMGEENRRMTLVRTGKLVERVKKYGETTAAQTIQNYNALLPIPQSEIDLNKSAVLAQNPGY</sequence>
<feature type="domain" description="SusD-like N-terminal" evidence="8">
    <location>
        <begin position="89"/>
        <end position="232"/>
    </location>
</feature>
<evidence type="ECO:0000256" key="5">
    <source>
        <dbReference type="ARBA" id="ARBA00023237"/>
    </source>
</evidence>
<dbReference type="OrthoDB" id="5694214at2"/>
<evidence type="ECO:0000256" key="3">
    <source>
        <dbReference type="ARBA" id="ARBA00022729"/>
    </source>
</evidence>
<dbReference type="Proteomes" id="UP000230000">
    <property type="component" value="Unassembled WGS sequence"/>
</dbReference>
<dbReference type="SUPFAM" id="SSF48452">
    <property type="entry name" value="TPR-like"/>
    <property type="match status" value="1"/>
</dbReference>
<dbReference type="GO" id="GO:0009279">
    <property type="term" value="C:cell outer membrane"/>
    <property type="evidence" value="ECO:0007669"/>
    <property type="project" value="UniProtKB-SubCell"/>
</dbReference>
<reference evidence="9 10" key="1">
    <citation type="submission" date="2017-11" db="EMBL/GenBank/DDBJ databases">
        <title>Genomic Encyclopedia of Archaeal and Bacterial Type Strains, Phase II (KMG-II): From Individual Species to Whole Genera.</title>
        <authorList>
            <person name="Goeker M."/>
        </authorList>
    </citation>
    <scope>NUCLEOTIDE SEQUENCE [LARGE SCALE GENOMIC DNA]</scope>
    <source>
        <strain evidence="9 10">DSM 27268</strain>
    </source>
</reference>
<evidence type="ECO:0000256" key="6">
    <source>
        <dbReference type="SAM" id="SignalP"/>
    </source>
</evidence>
<dbReference type="EMBL" id="PGFG01000001">
    <property type="protein sequence ID" value="PJJ75678.1"/>
    <property type="molecule type" value="Genomic_DNA"/>
</dbReference>
<keyword evidence="5" id="KW-0998">Cell outer membrane</keyword>
<keyword evidence="10" id="KW-1185">Reference proteome</keyword>
<dbReference type="Pfam" id="PF14322">
    <property type="entry name" value="SusD-like_3"/>
    <property type="match status" value="1"/>
</dbReference>
<dbReference type="InterPro" id="IPR033985">
    <property type="entry name" value="SusD-like_N"/>
</dbReference>
<dbReference type="InterPro" id="IPR011990">
    <property type="entry name" value="TPR-like_helical_dom_sf"/>
</dbReference>
<dbReference type="AlphaFoldDB" id="A0A2M9CV56"/>
<feature type="domain" description="RagB/SusD" evidence="7">
    <location>
        <begin position="387"/>
        <end position="532"/>
    </location>
</feature>
<proteinExistence type="inferred from homology"/>
<keyword evidence="3 6" id="KW-0732">Signal</keyword>
<accession>A0A2M9CV56</accession>
<dbReference type="InterPro" id="IPR012944">
    <property type="entry name" value="SusD_RagB_dom"/>
</dbReference>
<protein>
    <submittedName>
        <fullName evidence="9">Putative outer membrane starch-binding protein</fullName>
    </submittedName>
</protein>
<comment type="caution">
    <text evidence="9">The sequence shown here is derived from an EMBL/GenBank/DDBJ whole genome shotgun (WGS) entry which is preliminary data.</text>
</comment>
<evidence type="ECO:0000256" key="4">
    <source>
        <dbReference type="ARBA" id="ARBA00023136"/>
    </source>
</evidence>
<evidence type="ECO:0000256" key="1">
    <source>
        <dbReference type="ARBA" id="ARBA00004442"/>
    </source>
</evidence>
<keyword evidence="4" id="KW-0472">Membrane</keyword>
<evidence type="ECO:0000313" key="10">
    <source>
        <dbReference type="Proteomes" id="UP000230000"/>
    </source>
</evidence>
<dbReference type="RefSeq" id="WP_100314258.1">
    <property type="nucleotide sequence ID" value="NZ_PGFG01000001.1"/>
</dbReference>
<comment type="similarity">
    <text evidence="2">Belongs to the SusD family.</text>
</comment>
<feature type="chain" id="PRO_5014747642" evidence="6">
    <location>
        <begin position="20"/>
        <end position="532"/>
    </location>
</feature>